<evidence type="ECO:0000313" key="2">
    <source>
        <dbReference type="EMBL" id="ACQ54425.1"/>
    </source>
</evidence>
<evidence type="ECO:0000256" key="1">
    <source>
        <dbReference type="SAM" id="Phobius"/>
    </source>
</evidence>
<dbReference type="RefSeq" id="WP_012721227.1">
    <property type="nucleotide sequence ID" value="NC_012658.1"/>
</dbReference>
<keyword evidence="1" id="KW-0472">Membrane</keyword>
<reference evidence="2 3" key="1">
    <citation type="journal article" date="2007" name="PLoS ONE">
        <title>Analysis of the neurotoxin complex genes in Clostridium botulinum A1-A4 and B1 strains: BoNT/A3, /Ba4 and /B1 clusters are located within plasmids.</title>
        <authorList>
            <person name="Smith T.J."/>
            <person name="Hill K.K."/>
            <person name="Foley B.T."/>
            <person name="Detter J.C."/>
            <person name="Munk A.C."/>
            <person name="Bruce D.C."/>
            <person name="Doggett N.A."/>
            <person name="Smith L.A."/>
            <person name="Marks J.D."/>
            <person name="Xie G."/>
            <person name="Brettin T.S."/>
        </authorList>
    </citation>
    <scope>NUCLEOTIDE SEQUENCE [LARGE SCALE GENOMIC DNA]</scope>
    <source>
        <strain evidence="3">657 / Type Ba4</strain>
    </source>
</reference>
<keyword evidence="1" id="KW-1133">Transmembrane helix</keyword>
<proteinExistence type="predicted"/>
<dbReference type="Proteomes" id="UP000002333">
    <property type="component" value="Chromosome"/>
</dbReference>
<evidence type="ECO:0000313" key="3">
    <source>
        <dbReference type="Proteomes" id="UP000002333"/>
    </source>
</evidence>
<dbReference type="GeneID" id="44156897"/>
<reference evidence="3" key="2">
    <citation type="submission" date="2008-05" db="EMBL/GenBank/DDBJ databases">
        <title>Genome sequence of Clostridium botulinum Ba4 strain 657.</title>
        <authorList>
            <person name="Shrivastava S."/>
            <person name="Brown J.L."/>
            <person name="Bruce D."/>
            <person name="Detter C."/>
            <person name="Munk C."/>
            <person name="Smith L.A."/>
            <person name="Smith T.J."/>
            <person name="Sutton G."/>
            <person name="Brettin T.S."/>
        </authorList>
    </citation>
    <scope>NUCLEOTIDE SEQUENCE [LARGE SCALE GENOMIC DNA]</scope>
    <source>
        <strain evidence="3">657 / Type Ba4</strain>
    </source>
</reference>
<accession>A0A3F3A7A6</accession>
<organism evidence="2 3">
    <name type="scientific">Clostridium botulinum (strain 657 / Type Ba4)</name>
    <dbReference type="NCBI Taxonomy" id="515621"/>
    <lineage>
        <taxon>Bacteria</taxon>
        <taxon>Bacillati</taxon>
        <taxon>Bacillota</taxon>
        <taxon>Clostridia</taxon>
        <taxon>Eubacteriales</taxon>
        <taxon>Clostridiaceae</taxon>
        <taxon>Clostridium</taxon>
    </lineage>
</organism>
<name>A0A3F3A7A6_CLOB6</name>
<gene>
    <name evidence="2" type="ordered locus">CLJ_B1771</name>
</gene>
<feature type="transmembrane region" description="Helical" evidence="1">
    <location>
        <begin position="35"/>
        <end position="53"/>
    </location>
</feature>
<protein>
    <submittedName>
        <fullName evidence="2">Uncharacterized protein</fullName>
    </submittedName>
</protein>
<dbReference type="EMBL" id="CP001083">
    <property type="protein sequence ID" value="ACQ54425.1"/>
    <property type="molecule type" value="Genomic_DNA"/>
</dbReference>
<sequence length="55" mass="6368">MLRIGEVILAIYSLVILLAFIGVDIKQLKKIKDNGWLTVIFIPIIIFLLNIIWRC</sequence>
<keyword evidence="1" id="KW-0812">Transmembrane</keyword>
<dbReference type="AlphaFoldDB" id="A0A3F3A7A6"/>
<dbReference type="KEGG" id="cbi:CLJ_B1771"/>
<feature type="transmembrane region" description="Helical" evidence="1">
    <location>
        <begin position="6"/>
        <end position="23"/>
    </location>
</feature>